<evidence type="ECO:0000259" key="1">
    <source>
        <dbReference type="Pfam" id="PF03413"/>
    </source>
</evidence>
<accession>A0A248TKH4</accession>
<evidence type="ECO:0000313" key="2">
    <source>
        <dbReference type="EMBL" id="ASV68645.1"/>
    </source>
</evidence>
<dbReference type="RefSeq" id="WP_095372215.1">
    <property type="nucleotide sequence ID" value="NZ_CP022983.1"/>
</dbReference>
<keyword evidence="3" id="KW-1185">Reference proteome</keyword>
<protein>
    <recommendedName>
        <fullName evidence="1">PepSY domain-containing protein</fullName>
    </recommendedName>
</protein>
<evidence type="ECO:0000313" key="3">
    <source>
        <dbReference type="Proteomes" id="UP000215137"/>
    </source>
</evidence>
<dbReference type="AlphaFoldDB" id="A0A248TKH4"/>
<organism evidence="2 3">
    <name type="scientific">Cytobacillus kochii</name>
    <dbReference type="NCBI Taxonomy" id="859143"/>
    <lineage>
        <taxon>Bacteria</taxon>
        <taxon>Bacillati</taxon>
        <taxon>Bacillota</taxon>
        <taxon>Bacilli</taxon>
        <taxon>Bacillales</taxon>
        <taxon>Bacillaceae</taxon>
        <taxon>Cytobacillus</taxon>
    </lineage>
</organism>
<sequence>MSWKSFVLGVGVGLVGGYITREVMTEKIAASPEKALQNAKDAFKENGEISGSWIHMEKEPYQKEELHYEVYKGGISRYTGEDVKQYEFVADAKTGVIIDAYPI</sequence>
<dbReference type="Pfam" id="PF03413">
    <property type="entry name" value="PepSY"/>
    <property type="match status" value="1"/>
</dbReference>
<dbReference type="EMBL" id="CP022983">
    <property type="protein sequence ID" value="ASV68645.1"/>
    <property type="molecule type" value="Genomic_DNA"/>
</dbReference>
<dbReference type="Proteomes" id="UP000215137">
    <property type="component" value="Chromosome"/>
</dbReference>
<feature type="domain" description="PepSY" evidence="1">
    <location>
        <begin position="31"/>
        <end position="100"/>
    </location>
</feature>
<reference evidence="2 3" key="1">
    <citation type="submission" date="2017-08" db="EMBL/GenBank/DDBJ databases">
        <title>Complete Genome Sequence of Bacillus kochii Oregon-R-modENCODE STRAIN BDGP4, isolated from Drosophila melanogaster gut.</title>
        <authorList>
            <person name="Wan K.H."/>
            <person name="Yu C."/>
            <person name="Park S."/>
            <person name="Hammonds A.S."/>
            <person name="Booth B.W."/>
            <person name="Celniker S.E."/>
        </authorList>
    </citation>
    <scope>NUCLEOTIDE SEQUENCE [LARGE SCALE GENOMIC DNA]</scope>
    <source>
        <strain evidence="2 3">BDGP4</strain>
    </source>
</reference>
<dbReference type="InterPro" id="IPR025711">
    <property type="entry name" value="PepSY"/>
</dbReference>
<proteinExistence type="predicted"/>
<gene>
    <name evidence="2" type="ORF">CKF48_15945</name>
</gene>
<dbReference type="OrthoDB" id="2989832at2"/>
<name>A0A248TKH4_9BACI</name>
<dbReference type="KEGG" id="bko:CKF48_15945"/>